<keyword evidence="3 11" id="KW-0378">Hydrolase</keyword>
<dbReference type="GO" id="GO:0004067">
    <property type="term" value="F:asparaginase activity"/>
    <property type="evidence" value="ECO:0007669"/>
    <property type="project" value="UniProtKB-EC"/>
</dbReference>
<dbReference type="STRING" id="414004.CENSYa_1419"/>
<accession>A0RXH4</accession>
<evidence type="ECO:0000256" key="4">
    <source>
        <dbReference type="ARBA" id="ARBA00022813"/>
    </source>
</evidence>
<dbReference type="SUPFAM" id="SSF56235">
    <property type="entry name" value="N-terminal nucleophile aminohydrolases (Ntn hydrolases)"/>
    <property type="match status" value="1"/>
</dbReference>
<protein>
    <recommendedName>
        <fullName evidence="6">Plant-type L-asparaginase</fullName>
        <ecNumber evidence="1">3.5.1.1</ecNumber>
    </recommendedName>
    <alternativeName>
        <fullName evidence="5">L-asparagine amidohydrolase</fullName>
    </alternativeName>
</protein>
<name>A0RXH4_CENSY</name>
<evidence type="ECO:0000256" key="8">
    <source>
        <dbReference type="PIRSR" id="PIRSR600246-1"/>
    </source>
</evidence>
<dbReference type="PANTHER" id="PTHR10188:SF6">
    <property type="entry name" value="N(4)-(BETA-N-ACETYLGLUCOSAMINYL)-L-ASPARAGINASE"/>
    <property type="match status" value="1"/>
</dbReference>
<dbReference type="GO" id="GO:0005737">
    <property type="term" value="C:cytoplasm"/>
    <property type="evidence" value="ECO:0007669"/>
    <property type="project" value="TreeGrafter"/>
</dbReference>
<dbReference type="KEGG" id="csy:CENSYa_1419"/>
<gene>
    <name evidence="11" type="ordered locus">CENSYa_1419</name>
</gene>
<evidence type="ECO:0000256" key="5">
    <source>
        <dbReference type="ARBA" id="ARBA00030414"/>
    </source>
</evidence>
<dbReference type="Proteomes" id="UP000000758">
    <property type="component" value="Chromosome"/>
</dbReference>
<feature type="binding site" evidence="9">
    <location>
        <begin position="197"/>
        <end position="200"/>
    </location>
    <ligand>
        <name>substrate</name>
    </ligand>
</feature>
<evidence type="ECO:0000256" key="1">
    <source>
        <dbReference type="ARBA" id="ARBA00012920"/>
    </source>
</evidence>
<feature type="binding site" evidence="9">
    <location>
        <begin position="175"/>
        <end position="178"/>
    </location>
    <ligand>
        <name>substrate</name>
    </ligand>
</feature>
<evidence type="ECO:0000256" key="6">
    <source>
        <dbReference type="ARBA" id="ARBA00044776"/>
    </source>
</evidence>
<keyword evidence="2" id="KW-0645">Protease</keyword>
<dbReference type="AlphaFoldDB" id="A0RXH4"/>
<dbReference type="PANTHER" id="PTHR10188">
    <property type="entry name" value="L-ASPARAGINASE"/>
    <property type="match status" value="1"/>
</dbReference>
<evidence type="ECO:0000313" key="12">
    <source>
        <dbReference type="Proteomes" id="UP000000758"/>
    </source>
</evidence>
<reference evidence="11 12" key="1">
    <citation type="journal article" date="2006" name="Proc. Natl. Acad. Sci. U.S.A.">
        <title>Genomic analysis of the uncultivated marine crenarchaeote Cenarchaeum symbiosum.</title>
        <authorList>
            <person name="Hallam S.J."/>
            <person name="Konstantinidis K.T."/>
            <person name="Putnam N."/>
            <person name="Schleper C."/>
            <person name="Watanabe Y."/>
            <person name="Sugahara J."/>
            <person name="Preston C."/>
            <person name="de la Torre J."/>
            <person name="Richardson P.M."/>
            <person name="DeLong E.F."/>
        </authorList>
    </citation>
    <scope>NUCLEOTIDE SEQUENCE [LARGE SCALE GENOMIC DNA]</scope>
    <source>
        <strain evidence="12">A</strain>
    </source>
</reference>
<evidence type="ECO:0000256" key="10">
    <source>
        <dbReference type="PIRSR" id="PIRSR600246-3"/>
    </source>
</evidence>
<evidence type="ECO:0000256" key="2">
    <source>
        <dbReference type="ARBA" id="ARBA00022670"/>
    </source>
</evidence>
<dbReference type="EC" id="3.5.1.1" evidence="1"/>
<evidence type="ECO:0000256" key="3">
    <source>
        <dbReference type="ARBA" id="ARBA00022801"/>
    </source>
</evidence>
<evidence type="ECO:0000256" key="7">
    <source>
        <dbReference type="ARBA" id="ARBA00049366"/>
    </source>
</evidence>
<dbReference type="InterPro" id="IPR000246">
    <property type="entry name" value="Peptidase_T2"/>
</dbReference>
<sequence length="277" mass="28055">MPGLIIHGGAGNRGPDDDKKRAFMRDMAASTWKEIGGGLGATDAAERAVVLMEDSGLFNAGTGSYPAQDGTIQMDAGIMDGQSLECGAVGAIYGVKNPVTAASAVMKKSEHSLMVAEWALEFALLHGIAPYEIRPREISTEPGKFGTVGAAVLDSRGGTAAAVSTGGTVSKLPGRVGDSAVVGAGYYADRAGAAVSTGDGDIIMKAGIAGRCCSLMAGGMAAQEASKTVITELGLFPRGSGGIISIDGRGSFGATFNTKAMLHAYINDTMDEPEVSG</sequence>
<evidence type="ECO:0000313" key="11">
    <source>
        <dbReference type="EMBL" id="ABK78041.1"/>
    </source>
</evidence>
<dbReference type="Pfam" id="PF01112">
    <property type="entry name" value="Asparaginase_2"/>
    <property type="match status" value="2"/>
</dbReference>
<comment type="catalytic activity">
    <reaction evidence="7">
        <text>L-asparagine + H2O = L-aspartate + NH4(+)</text>
        <dbReference type="Rhea" id="RHEA:21016"/>
        <dbReference type="ChEBI" id="CHEBI:15377"/>
        <dbReference type="ChEBI" id="CHEBI:28938"/>
        <dbReference type="ChEBI" id="CHEBI:29991"/>
        <dbReference type="ChEBI" id="CHEBI:58048"/>
        <dbReference type="EC" id="3.5.1.1"/>
    </reaction>
</comment>
<dbReference type="Gene3D" id="3.60.20.30">
    <property type="entry name" value="(Glycosyl)asparaginase"/>
    <property type="match status" value="1"/>
</dbReference>
<dbReference type="FunFam" id="3.60.20.30:FF:000001">
    <property type="entry name" value="Isoaspartyl peptidase/L-asparaginase"/>
    <property type="match status" value="1"/>
</dbReference>
<keyword evidence="4" id="KW-0068">Autocatalytic cleavage</keyword>
<dbReference type="EMBL" id="DP000238">
    <property type="protein sequence ID" value="ABK78041.1"/>
    <property type="molecule type" value="Genomic_DNA"/>
</dbReference>
<dbReference type="InterPro" id="IPR029055">
    <property type="entry name" value="Ntn_hydrolases_N"/>
</dbReference>
<feature type="site" description="Cleavage; by autolysis" evidence="10">
    <location>
        <begin position="146"/>
        <end position="147"/>
    </location>
</feature>
<dbReference type="GO" id="GO:0008233">
    <property type="term" value="F:peptidase activity"/>
    <property type="evidence" value="ECO:0007669"/>
    <property type="project" value="UniProtKB-KW"/>
</dbReference>
<evidence type="ECO:0000256" key="9">
    <source>
        <dbReference type="PIRSR" id="PIRSR600246-2"/>
    </source>
</evidence>
<dbReference type="EnsemblBacteria" id="ABK78041">
    <property type="protein sequence ID" value="ABK78041"/>
    <property type="gene ID" value="CENSYa_1419"/>
</dbReference>
<keyword evidence="12" id="KW-1185">Reference proteome</keyword>
<dbReference type="HOGENOM" id="CLU_021603_1_0_2"/>
<dbReference type="CDD" id="cd14950">
    <property type="entry name" value="Asparaginase_2_like_2"/>
    <property type="match status" value="1"/>
</dbReference>
<organism evidence="11 12">
    <name type="scientific">Cenarchaeum symbiosum (strain A)</name>
    <dbReference type="NCBI Taxonomy" id="414004"/>
    <lineage>
        <taxon>Archaea</taxon>
        <taxon>Nitrososphaerota</taxon>
        <taxon>Candidatus Cenarchaeales</taxon>
        <taxon>Candidatus Cenarchaeaceae</taxon>
        <taxon>Candidatus Cenarchaeum</taxon>
    </lineage>
</organism>
<dbReference type="GO" id="GO:0006508">
    <property type="term" value="P:proteolysis"/>
    <property type="evidence" value="ECO:0007669"/>
    <property type="project" value="UniProtKB-KW"/>
</dbReference>
<proteinExistence type="predicted"/>
<feature type="active site" description="Nucleophile" evidence="8">
    <location>
        <position position="147"/>
    </location>
</feature>